<organism evidence="1 2">
    <name type="scientific">Candidatus Ichthyocystis hellenicum</name>
    <dbReference type="NCBI Taxonomy" id="1561003"/>
    <lineage>
        <taxon>Bacteria</taxon>
        <taxon>Pseudomonadati</taxon>
        <taxon>Pseudomonadota</taxon>
        <taxon>Betaproteobacteria</taxon>
        <taxon>Burkholderiales</taxon>
        <taxon>Candidatus Ichthyocystis</taxon>
    </lineage>
</organism>
<dbReference type="AlphaFoldDB" id="A0A0S4M2K4"/>
<evidence type="ECO:0000313" key="1">
    <source>
        <dbReference type="EMBL" id="CUT17918.1"/>
    </source>
</evidence>
<dbReference type="RefSeq" id="WP_278183672.1">
    <property type="nucleotide sequence ID" value="NZ_LN906597.1"/>
</dbReference>
<reference evidence="2" key="1">
    <citation type="submission" date="2015-11" db="EMBL/GenBank/DDBJ databases">
        <authorList>
            <person name="Seth-Smith H.M.B."/>
        </authorList>
    </citation>
    <scope>NUCLEOTIDE SEQUENCE [LARGE SCALE GENOMIC DNA]</scope>
    <source>
        <strain evidence="2">2013Ark11</strain>
    </source>
</reference>
<proteinExistence type="predicted"/>
<keyword evidence="2" id="KW-1185">Reference proteome</keyword>
<gene>
    <name evidence="1" type="ORF">Ark11_1105</name>
</gene>
<name>A0A0S4M2K4_9BURK</name>
<accession>A0A0S4M2K4</accession>
<dbReference type="Proteomes" id="UP000198651">
    <property type="component" value="Chromosome I"/>
</dbReference>
<sequence length="44" mass="4962">MLLSSSLVVIISDIMNVVLHLSNEAEKNLRVLFELIDSLGLFFK</sequence>
<dbReference type="EMBL" id="LN906597">
    <property type="protein sequence ID" value="CUT17918.1"/>
    <property type="molecule type" value="Genomic_DNA"/>
</dbReference>
<evidence type="ECO:0000313" key="2">
    <source>
        <dbReference type="Proteomes" id="UP000198651"/>
    </source>
</evidence>
<protein>
    <submittedName>
        <fullName evidence="1">Uncharacterized protein</fullName>
    </submittedName>
</protein>